<evidence type="ECO:0000256" key="8">
    <source>
        <dbReference type="SAM" id="MobiDB-lite"/>
    </source>
</evidence>
<keyword evidence="12" id="KW-1185">Reference proteome</keyword>
<evidence type="ECO:0000256" key="2">
    <source>
        <dbReference type="ARBA" id="ARBA00022448"/>
    </source>
</evidence>
<evidence type="ECO:0000256" key="5">
    <source>
        <dbReference type="ARBA" id="ARBA00023065"/>
    </source>
</evidence>
<feature type="domain" description="Potassium channel" evidence="10">
    <location>
        <begin position="79"/>
        <end position="120"/>
    </location>
</feature>
<evidence type="ECO:0000259" key="10">
    <source>
        <dbReference type="Pfam" id="PF07885"/>
    </source>
</evidence>
<evidence type="ECO:0000256" key="6">
    <source>
        <dbReference type="ARBA" id="ARBA00023136"/>
    </source>
</evidence>
<dbReference type="GO" id="GO:0022841">
    <property type="term" value="F:potassium ion leak channel activity"/>
    <property type="evidence" value="ECO:0007669"/>
    <property type="project" value="TreeGrafter"/>
</dbReference>
<feature type="domain" description="Potassium channel" evidence="10">
    <location>
        <begin position="1"/>
        <end position="34"/>
    </location>
</feature>
<feature type="transmembrane region" description="Helical" evidence="9">
    <location>
        <begin position="68"/>
        <end position="91"/>
    </location>
</feature>
<dbReference type="GO" id="GO:0030322">
    <property type="term" value="P:stabilization of membrane potential"/>
    <property type="evidence" value="ECO:0007669"/>
    <property type="project" value="TreeGrafter"/>
</dbReference>
<organism evidence="11 12">
    <name type="scientific">Ladona fulva</name>
    <name type="common">Scarce chaser dragonfly</name>
    <name type="synonym">Libellula fulva</name>
    <dbReference type="NCBI Taxonomy" id="123851"/>
    <lineage>
        <taxon>Eukaryota</taxon>
        <taxon>Metazoa</taxon>
        <taxon>Ecdysozoa</taxon>
        <taxon>Arthropoda</taxon>
        <taxon>Hexapoda</taxon>
        <taxon>Insecta</taxon>
        <taxon>Pterygota</taxon>
        <taxon>Palaeoptera</taxon>
        <taxon>Odonata</taxon>
        <taxon>Epiprocta</taxon>
        <taxon>Anisoptera</taxon>
        <taxon>Libelluloidea</taxon>
        <taxon>Libellulidae</taxon>
        <taxon>Ladona</taxon>
    </lineage>
</organism>
<dbReference type="Pfam" id="PF07885">
    <property type="entry name" value="Ion_trans_2"/>
    <property type="match status" value="2"/>
</dbReference>
<evidence type="ECO:0000256" key="1">
    <source>
        <dbReference type="ARBA" id="ARBA00004141"/>
    </source>
</evidence>
<protein>
    <recommendedName>
        <fullName evidence="10">Potassium channel domain-containing protein</fullName>
    </recommendedName>
</protein>
<dbReference type="PANTHER" id="PTHR11003:SF352">
    <property type="entry name" value="BCDNA.GH04802-RELATED"/>
    <property type="match status" value="1"/>
</dbReference>
<dbReference type="PANTHER" id="PTHR11003">
    <property type="entry name" value="POTASSIUM CHANNEL, SUBFAMILY K"/>
    <property type="match status" value="1"/>
</dbReference>
<reference evidence="11" key="1">
    <citation type="submission" date="2013-04" db="EMBL/GenBank/DDBJ databases">
        <authorList>
            <person name="Qu J."/>
            <person name="Murali S.C."/>
            <person name="Bandaranaike D."/>
            <person name="Bellair M."/>
            <person name="Blankenburg K."/>
            <person name="Chao H."/>
            <person name="Dinh H."/>
            <person name="Doddapaneni H."/>
            <person name="Downs B."/>
            <person name="Dugan-Rocha S."/>
            <person name="Elkadiri S."/>
            <person name="Gnanaolivu R.D."/>
            <person name="Hernandez B."/>
            <person name="Javaid M."/>
            <person name="Jayaseelan J.C."/>
            <person name="Lee S."/>
            <person name="Li M."/>
            <person name="Ming W."/>
            <person name="Munidasa M."/>
            <person name="Muniz J."/>
            <person name="Nguyen L."/>
            <person name="Ongeri F."/>
            <person name="Osuji N."/>
            <person name="Pu L.-L."/>
            <person name="Puazo M."/>
            <person name="Qu C."/>
            <person name="Quiroz J."/>
            <person name="Raj R."/>
            <person name="Weissenberger G."/>
            <person name="Xin Y."/>
            <person name="Zou X."/>
            <person name="Han Y."/>
            <person name="Richards S."/>
            <person name="Worley K."/>
            <person name="Muzny D."/>
            <person name="Gibbs R."/>
        </authorList>
    </citation>
    <scope>NUCLEOTIDE SEQUENCE</scope>
    <source>
        <strain evidence="11">Sampled in the wild</strain>
    </source>
</reference>
<keyword evidence="6 9" id="KW-0472">Membrane</keyword>
<keyword evidence="3 9" id="KW-0812">Transmembrane</keyword>
<keyword evidence="5" id="KW-0406">Ion transport</keyword>
<dbReference type="Proteomes" id="UP000792457">
    <property type="component" value="Unassembled WGS sequence"/>
</dbReference>
<evidence type="ECO:0000313" key="12">
    <source>
        <dbReference type="Proteomes" id="UP000792457"/>
    </source>
</evidence>
<dbReference type="GO" id="GO:0005886">
    <property type="term" value="C:plasma membrane"/>
    <property type="evidence" value="ECO:0007669"/>
    <property type="project" value="TreeGrafter"/>
</dbReference>
<name>A0A8K0KCD7_LADFU</name>
<sequence length="377" mass="41619">MTPRTVWGKVATMAYALAGIPLMLLYMASVGDILASAFRYVYFNFLCREKRSKRSAEEGEESRKDKQIPVWACLSVIAGFVAGGATLFSAWEGWPLLDAAYFCVVSLVTVGFGDLVPGDAFSGDTSNLSIAEVHSSSRIQSDAEAGDDHAPRSTPPPDHSAVFVFSDYVTTADMMMVDGKLIFCALYLLTGMALLAMNFHLMQETGLRAARRVLERLRPSWGEGKGQKAKGSVRRWERKGWRRSTWAGEGRRWREENCSAAPVVITLQSEEGAVYDWEPGGAAGSDIEVSTTGSLSRGEWRQRRASDGALTVGALNNRLELPRSLSRSTSAGREAAEGRRRKRDSGRLAAWRRRQLKPRQGFQNPFFSSVDNLPSLY</sequence>
<keyword evidence="7" id="KW-0407">Ion channel</keyword>
<comment type="subcellular location">
    <subcellularLocation>
        <location evidence="1">Membrane</location>
        <topology evidence="1">Multi-pass membrane protein</topology>
    </subcellularLocation>
</comment>
<reference evidence="11" key="2">
    <citation type="submission" date="2017-10" db="EMBL/GenBank/DDBJ databases">
        <title>Ladona fulva Genome sequencing and assembly.</title>
        <authorList>
            <person name="Murali S."/>
            <person name="Richards S."/>
            <person name="Bandaranaike D."/>
            <person name="Bellair M."/>
            <person name="Blankenburg K."/>
            <person name="Chao H."/>
            <person name="Dinh H."/>
            <person name="Doddapaneni H."/>
            <person name="Dugan-Rocha S."/>
            <person name="Elkadiri S."/>
            <person name="Gnanaolivu R."/>
            <person name="Hernandez B."/>
            <person name="Skinner E."/>
            <person name="Javaid M."/>
            <person name="Lee S."/>
            <person name="Li M."/>
            <person name="Ming W."/>
            <person name="Munidasa M."/>
            <person name="Muniz J."/>
            <person name="Nguyen L."/>
            <person name="Hughes D."/>
            <person name="Osuji N."/>
            <person name="Pu L.-L."/>
            <person name="Puazo M."/>
            <person name="Qu C."/>
            <person name="Quiroz J."/>
            <person name="Raj R."/>
            <person name="Weissenberger G."/>
            <person name="Xin Y."/>
            <person name="Zou X."/>
            <person name="Han Y."/>
            <person name="Worley K."/>
            <person name="Muzny D."/>
            <person name="Gibbs R."/>
        </authorList>
    </citation>
    <scope>NUCLEOTIDE SEQUENCE</scope>
    <source>
        <strain evidence="11">Sampled in the wild</strain>
    </source>
</reference>
<dbReference type="InterPro" id="IPR003280">
    <property type="entry name" value="2pore_dom_K_chnl"/>
</dbReference>
<evidence type="ECO:0000256" key="9">
    <source>
        <dbReference type="SAM" id="Phobius"/>
    </source>
</evidence>
<accession>A0A8K0KCD7</accession>
<dbReference type="SUPFAM" id="SSF81324">
    <property type="entry name" value="Voltage-gated potassium channels"/>
    <property type="match status" value="1"/>
</dbReference>
<evidence type="ECO:0000256" key="7">
    <source>
        <dbReference type="ARBA" id="ARBA00023303"/>
    </source>
</evidence>
<keyword evidence="4 9" id="KW-1133">Transmembrane helix</keyword>
<proteinExistence type="predicted"/>
<dbReference type="GO" id="GO:0015271">
    <property type="term" value="F:outward rectifier potassium channel activity"/>
    <property type="evidence" value="ECO:0007669"/>
    <property type="project" value="TreeGrafter"/>
</dbReference>
<comment type="caution">
    <text evidence="11">The sequence shown here is derived from an EMBL/GenBank/DDBJ whole genome shotgun (WGS) entry which is preliminary data.</text>
</comment>
<dbReference type="EMBL" id="KZ308449">
    <property type="protein sequence ID" value="KAG8229843.1"/>
    <property type="molecule type" value="Genomic_DNA"/>
</dbReference>
<dbReference type="OrthoDB" id="297496at2759"/>
<dbReference type="InterPro" id="IPR013099">
    <property type="entry name" value="K_chnl_dom"/>
</dbReference>
<feature type="transmembrane region" description="Helical" evidence="9">
    <location>
        <begin position="20"/>
        <end position="47"/>
    </location>
</feature>
<gene>
    <name evidence="11" type="ORF">J437_LFUL009118</name>
</gene>
<dbReference type="AlphaFoldDB" id="A0A8K0KCD7"/>
<keyword evidence="2" id="KW-0813">Transport</keyword>
<dbReference type="Gene3D" id="1.10.287.70">
    <property type="match status" value="1"/>
</dbReference>
<feature type="transmembrane region" description="Helical" evidence="9">
    <location>
        <begin position="180"/>
        <end position="202"/>
    </location>
</feature>
<feature type="region of interest" description="Disordered" evidence="8">
    <location>
        <begin position="323"/>
        <end position="347"/>
    </location>
</feature>
<evidence type="ECO:0000256" key="4">
    <source>
        <dbReference type="ARBA" id="ARBA00022989"/>
    </source>
</evidence>
<evidence type="ECO:0000313" key="11">
    <source>
        <dbReference type="EMBL" id="KAG8229843.1"/>
    </source>
</evidence>
<evidence type="ECO:0000256" key="3">
    <source>
        <dbReference type="ARBA" id="ARBA00022692"/>
    </source>
</evidence>